<evidence type="ECO:0000256" key="5">
    <source>
        <dbReference type="PROSITE-ProRule" id="PRU10137"/>
    </source>
</evidence>
<keyword evidence="10" id="KW-1185">Reference proteome</keyword>
<dbReference type="InterPro" id="IPR050639">
    <property type="entry name" value="SSR_resolvase"/>
</dbReference>
<dbReference type="Pfam" id="PF13408">
    <property type="entry name" value="Zn_ribbon_recom"/>
    <property type="match status" value="1"/>
</dbReference>
<proteinExistence type="predicted"/>
<dbReference type="SMART" id="SM00857">
    <property type="entry name" value="Resolvase"/>
    <property type="match status" value="1"/>
</dbReference>
<dbReference type="EMBL" id="BAOS01000015">
    <property type="protein sequence ID" value="GAX60916.1"/>
    <property type="molecule type" value="Genomic_DNA"/>
</dbReference>
<dbReference type="Proteomes" id="UP000218542">
    <property type="component" value="Unassembled WGS sequence"/>
</dbReference>
<evidence type="ECO:0000313" key="10">
    <source>
        <dbReference type="Proteomes" id="UP000218542"/>
    </source>
</evidence>
<keyword evidence="3" id="KW-0233">DNA recombination</keyword>
<feature type="domain" description="Resolvase/invertase-type recombinase catalytic" evidence="7">
    <location>
        <begin position="3"/>
        <end position="152"/>
    </location>
</feature>
<protein>
    <submittedName>
        <fullName evidence="9">Site-specific recombinase, DNA invertase Pin homolog</fullName>
    </submittedName>
</protein>
<name>A0A286TYH4_9BACT</name>
<evidence type="ECO:0000256" key="6">
    <source>
        <dbReference type="SAM" id="Coils"/>
    </source>
</evidence>
<dbReference type="PANTHER" id="PTHR30461">
    <property type="entry name" value="DNA-INVERTASE FROM LAMBDOID PROPHAGE"/>
    <property type="match status" value="1"/>
</dbReference>
<reference evidence="10" key="1">
    <citation type="journal article" date="2017" name="Environ. Microbiol. Rep.">
        <title>Genetic Diversity of Marine Anaerobic Ammonium-Oxidizing Bacteria as Revealed by Genomic and Proteomic Analyses of 'Candidatus Scalindua japonica'.</title>
        <authorList>
            <person name="Oshiki M."/>
            <person name="Mizuto K."/>
            <person name="Kimura Z."/>
            <person name="Kindaichi T."/>
            <person name="Satoh H."/>
            <person name="Okabe S."/>
        </authorList>
    </citation>
    <scope>NUCLEOTIDE SEQUENCE [LARGE SCALE GENOMIC DNA]</scope>
    <source>
        <strain evidence="10">husup-a2</strain>
    </source>
</reference>
<dbReference type="SUPFAM" id="SSF53041">
    <property type="entry name" value="Resolvase-like"/>
    <property type="match status" value="1"/>
</dbReference>
<evidence type="ECO:0000259" key="8">
    <source>
        <dbReference type="PROSITE" id="PS51737"/>
    </source>
</evidence>
<dbReference type="InterPro" id="IPR038109">
    <property type="entry name" value="DNA_bind_recomb_sf"/>
</dbReference>
<dbReference type="GO" id="GO:0015074">
    <property type="term" value="P:DNA integration"/>
    <property type="evidence" value="ECO:0007669"/>
    <property type="project" value="UniProtKB-KW"/>
</dbReference>
<evidence type="ECO:0000313" key="9">
    <source>
        <dbReference type="EMBL" id="GAX60916.1"/>
    </source>
</evidence>
<sequence>MESSLLYVRVSSLEQQDGYSLDAQQKLGYEYAQRKNLRISKMWKVSESAWREERMAFNQLIDFAKKHPEIRHIIFDVTDRMTRNDIDKLKVYDLIKSYDKTIHFSRSNKRFNKDSGSDDEFMFDIEVAVAKKMSNDISKKTKMGMLEKAGQGLFPSVAPIGYKNNRATRLIEIDEDKASYIKTAFSLMASGSYSLRMLEHQLYDDGLRNKHGNRVGKSSIHQTLKNPIYYGAFRWDGKMYQGSHTPIVTKQLFDKVQSVLSSSFHPSAHKLPFYFNNLMKCGICDCKVIGEVKKNKYKYYHCTFSKGRHKDVAYIREEKLAEMFVEPIQRITLNNDIVEWLKEGLRERSKNNLKLQENRYNSLLSQHDKTNKRLSRLYDAKFDGELDEGVFKAKEEEYKSQLIEIKSQIDNVQSINPNFYESGNKTLELFNKLYFQYVRANYEEKATILKFVASNYVLNDVSLYAVYRKPFDIIAEGVSCPTWLPGEDSNLQ</sequence>
<evidence type="ECO:0000259" key="7">
    <source>
        <dbReference type="PROSITE" id="PS51736"/>
    </source>
</evidence>
<dbReference type="PROSITE" id="PS00397">
    <property type="entry name" value="RECOMBINASES_1"/>
    <property type="match status" value="1"/>
</dbReference>
<evidence type="ECO:0000256" key="4">
    <source>
        <dbReference type="PIRSR" id="PIRSR606118-50"/>
    </source>
</evidence>
<dbReference type="Gene3D" id="3.90.1750.20">
    <property type="entry name" value="Putative Large Serine Recombinase, Chain B, Domain 2"/>
    <property type="match status" value="1"/>
</dbReference>
<accession>A0A286TYH4</accession>
<dbReference type="Pfam" id="PF07508">
    <property type="entry name" value="Recombinase"/>
    <property type="match status" value="1"/>
</dbReference>
<dbReference type="PANTHER" id="PTHR30461:SF23">
    <property type="entry name" value="DNA RECOMBINASE-RELATED"/>
    <property type="match status" value="1"/>
</dbReference>
<evidence type="ECO:0000256" key="2">
    <source>
        <dbReference type="ARBA" id="ARBA00023125"/>
    </source>
</evidence>
<keyword evidence="6" id="KW-0175">Coiled coil</keyword>
<feature type="coiled-coil region" evidence="6">
    <location>
        <begin position="346"/>
        <end position="373"/>
    </location>
</feature>
<dbReference type="InterPro" id="IPR006119">
    <property type="entry name" value="Resolv_N"/>
</dbReference>
<feature type="active site" description="O-(5'-phospho-DNA)-serine intermediate" evidence="4 5">
    <location>
        <position position="11"/>
    </location>
</feature>
<dbReference type="CDD" id="cd00338">
    <property type="entry name" value="Ser_Recombinase"/>
    <property type="match status" value="1"/>
</dbReference>
<feature type="domain" description="Recombinase" evidence="8">
    <location>
        <begin position="159"/>
        <end position="266"/>
    </location>
</feature>
<dbReference type="InterPro" id="IPR036162">
    <property type="entry name" value="Resolvase-like_N_sf"/>
</dbReference>
<comment type="caution">
    <text evidence="9">The sequence shown here is derived from an EMBL/GenBank/DDBJ whole genome shotgun (WGS) entry which is preliminary data.</text>
</comment>
<dbReference type="RefSeq" id="WP_096894311.1">
    <property type="nucleotide sequence ID" value="NZ_BAOS01000015.1"/>
</dbReference>
<dbReference type="InterPro" id="IPR006118">
    <property type="entry name" value="Recombinase_CS"/>
</dbReference>
<evidence type="ECO:0000256" key="1">
    <source>
        <dbReference type="ARBA" id="ARBA00022908"/>
    </source>
</evidence>
<dbReference type="InterPro" id="IPR011109">
    <property type="entry name" value="DNA_bind_recombinase_dom"/>
</dbReference>
<dbReference type="InterPro" id="IPR025827">
    <property type="entry name" value="Zn_ribbon_recom_dom"/>
</dbReference>
<dbReference type="GO" id="GO:0003677">
    <property type="term" value="F:DNA binding"/>
    <property type="evidence" value="ECO:0007669"/>
    <property type="project" value="UniProtKB-KW"/>
</dbReference>
<keyword evidence="2" id="KW-0238">DNA-binding</keyword>
<keyword evidence="1" id="KW-0229">DNA integration</keyword>
<dbReference type="GO" id="GO:0000150">
    <property type="term" value="F:DNA strand exchange activity"/>
    <property type="evidence" value="ECO:0007669"/>
    <property type="project" value="InterPro"/>
</dbReference>
<dbReference type="OrthoDB" id="209945at2"/>
<dbReference type="Pfam" id="PF00239">
    <property type="entry name" value="Resolvase"/>
    <property type="match status" value="1"/>
</dbReference>
<dbReference type="AlphaFoldDB" id="A0A286TYH4"/>
<evidence type="ECO:0000256" key="3">
    <source>
        <dbReference type="ARBA" id="ARBA00023172"/>
    </source>
</evidence>
<dbReference type="Gene3D" id="3.40.50.1390">
    <property type="entry name" value="Resolvase, N-terminal catalytic domain"/>
    <property type="match status" value="1"/>
</dbReference>
<dbReference type="PROSITE" id="PS51737">
    <property type="entry name" value="RECOMBINASE_DNA_BIND"/>
    <property type="match status" value="1"/>
</dbReference>
<gene>
    <name evidence="9" type="ORF">SCALIN_C15_0058</name>
</gene>
<organism evidence="9 10">
    <name type="scientific">Candidatus Scalindua japonica</name>
    <dbReference type="NCBI Taxonomy" id="1284222"/>
    <lineage>
        <taxon>Bacteria</taxon>
        <taxon>Pseudomonadati</taxon>
        <taxon>Planctomycetota</taxon>
        <taxon>Candidatus Brocadiia</taxon>
        <taxon>Candidatus Brocadiales</taxon>
        <taxon>Candidatus Scalinduaceae</taxon>
        <taxon>Candidatus Scalindua</taxon>
    </lineage>
</organism>
<dbReference type="PROSITE" id="PS51736">
    <property type="entry name" value="RECOMBINASES_3"/>
    <property type="match status" value="1"/>
</dbReference>